<dbReference type="AlphaFoldDB" id="A0A3P5XCK0"/>
<organism evidence="4 5">
    <name type="scientific">Filibacter tadaridae</name>
    <dbReference type="NCBI Taxonomy" id="2483811"/>
    <lineage>
        <taxon>Bacteria</taxon>
        <taxon>Bacillati</taxon>
        <taxon>Bacillota</taxon>
        <taxon>Bacilli</taxon>
        <taxon>Bacillales</taxon>
        <taxon>Caryophanaceae</taxon>
        <taxon>Filibacter</taxon>
    </lineage>
</organism>
<keyword evidence="3" id="KW-0812">Transmembrane</keyword>
<dbReference type="RefSeq" id="WP_124071473.1">
    <property type="nucleotide sequence ID" value="NZ_CBCRXF010000002.1"/>
</dbReference>
<keyword evidence="3" id="KW-1133">Transmembrane helix</keyword>
<gene>
    <name evidence="4" type="ORF">FILTAD_02664</name>
</gene>
<feature type="region of interest" description="Disordered" evidence="2">
    <location>
        <begin position="62"/>
        <end position="84"/>
    </location>
</feature>
<protein>
    <submittedName>
        <fullName evidence="4">YceG-like family protein</fullName>
    </submittedName>
</protein>
<evidence type="ECO:0000256" key="3">
    <source>
        <dbReference type="SAM" id="Phobius"/>
    </source>
</evidence>
<evidence type="ECO:0000313" key="5">
    <source>
        <dbReference type="Proteomes" id="UP000270468"/>
    </source>
</evidence>
<proteinExistence type="predicted"/>
<evidence type="ECO:0000256" key="1">
    <source>
        <dbReference type="SAM" id="Coils"/>
    </source>
</evidence>
<feature type="transmembrane region" description="Helical" evidence="3">
    <location>
        <begin position="5"/>
        <end position="23"/>
    </location>
</feature>
<keyword evidence="1" id="KW-0175">Coiled coil</keyword>
<keyword evidence="3" id="KW-0472">Membrane</keyword>
<reference evidence="4 5" key="1">
    <citation type="submission" date="2018-11" db="EMBL/GenBank/DDBJ databases">
        <authorList>
            <person name="Criscuolo A."/>
        </authorList>
    </citation>
    <scope>NUCLEOTIDE SEQUENCE [LARGE SCALE GENOMIC DNA]</scope>
    <source>
        <strain evidence="4">ATB-66</strain>
    </source>
</reference>
<dbReference type="Proteomes" id="UP000270468">
    <property type="component" value="Unassembled WGS sequence"/>
</dbReference>
<dbReference type="EMBL" id="UXAV01000044">
    <property type="protein sequence ID" value="VDC32436.1"/>
    <property type="molecule type" value="Genomic_DNA"/>
</dbReference>
<keyword evidence="5" id="KW-1185">Reference proteome</keyword>
<feature type="compositionally biased region" description="Basic and acidic residues" evidence="2">
    <location>
        <begin position="64"/>
        <end position="84"/>
    </location>
</feature>
<evidence type="ECO:0000256" key="2">
    <source>
        <dbReference type="SAM" id="MobiDB-lite"/>
    </source>
</evidence>
<evidence type="ECO:0000313" key="4">
    <source>
        <dbReference type="EMBL" id="VDC32436.1"/>
    </source>
</evidence>
<accession>A0A3P5XCK0</accession>
<dbReference type="Gene3D" id="3.30.1490.480">
    <property type="entry name" value="Endolytic murein transglycosylase"/>
    <property type="match status" value="1"/>
</dbReference>
<sequence>MIREVLRTIGVACIVAGGLLYFISSGDIGGQSDGKRLQVKLDQLQKELDQTKEMLAIAQTVSSSEKKPVEQKKKKKEEKAISKTEPTKPIVKTILTIDPGSNSAVVSALLERTGVIDDAAAFDAYLADNKLTGKIQIGDHEVDSSMDFQTIAKQVTSVN</sequence>
<dbReference type="OrthoDB" id="2138957at2"/>
<name>A0A3P5XCK0_9BACL</name>
<feature type="coiled-coil region" evidence="1">
    <location>
        <begin position="34"/>
        <end position="61"/>
    </location>
</feature>